<organism evidence="1 2">
    <name type="scientific">Conexivisphaera calida</name>
    <dbReference type="NCBI Taxonomy" id="1874277"/>
    <lineage>
        <taxon>Archaea</taxon>
        <taxon>Nitrososphaerota</taxon>
        <taxon>Conexivisphaeria</taxon>
        <taxon>Conexivisphaerales</taxon>
        <taxon>Conexivisphaeraceae</taxon>
        <taxon>Conexivisphaera</taxon>
    </lineage>
</organism>
<evidence type="ECO:0008006" key="3">
    <source>
        <dbReference type="Google" id="ProtNLM"/>
    </source>
</evidence>
<name>A0A4P2VPH4_9ARCH</name>
<evidence type="ECO:0000313" key="2">
    <source>
        <dbReference type="Proteomes" id="UP000509448"/>
    </source>
</evidence>
<sequence>MRRNSVPRSRGCYVRKRTVEEFLSLGRAGWSRAHGYGMRWAAEGLFSALKRIFGEHVMVRKFANAAKELLLKAAICNSFLMAMYR</sequence>
<gene>
    <name evidence="1" type="ORF">NAS2_1398</name>
</gene>
<protein>
    <recommendedName>
        <fullName evidence="3">Transposase ISC1058</fullName>
    </recommendedName>
</protein>
<evidence type="ECO:0000313" key="1">
    <source>
        <dbReference type="EMBL" id="BBE42785.1"/>
    </source>
</evidence>
<dbReference type="EMBL" id="AP018732">
    <property type="protein sequence ID" value="BBE42785.1"/>
    <property type="molecule type" value="Genomic_DNA"/>
</dbReference>
<keyword evidence="2" id="KW-1185">Reference proteome</keyword>
<dbReference type="Proteomes" id="UP000509448">
    <property type="component" value="Chromosome"/>
</dbReference>
<dbReference type="KEGG" id="ccai:NAS2_1398"/>
<proteinExistence type="predicted"/>
<reference evidence="1 2" key="1">
    <citation type="journal article" date="2019" name="ISME J.">
        <title>Isolation and characterization of a thermophilic sulfur- and iron-reducing thaumarchaeote from a terrestrial acidic hot spring.</title>
        <authorList>
            <person name="Kato S."/>
            <person name="Itoh T."/>
            <person name="Yuki M."/>
            <person name="Nagamori M."/>
            <person name="Ohnishi M."/>
            <person name="Uematsu K."/>
            <person name="Suzuki K."/>
            <person name="Takashina T."/>
            <person name="Ohkuma M."/>
        </authorList>
    </citation>
    <scope>NUCLEOTIDE SEQUENCE [LARGE SCALE GENOMIC DNA]</scope>
    <source>
        <strain evidence="1 2">NAS-02</strain>
    </source>
</reference>
<dbReference type="AlphaFoldDB" id="A0A4P2VPH4"/>
<accession>A0A4P2VPH4</accession>